<dbReference type="RefSeq" id="WP_075080132.1">
    <property type="nucleotide sequence ID" value="NZ_BDCO01000002.1"/>
</dbReference>
<keyword evidence="1" id="KW-0472">Membrane</keyword>
<accession>A0A146GA37</accession>
<evidence type="ECO:0000313" key="2">
    <source>
        <dbReference type="EMBL" id="GAT34509.1"/>
    </source>
</evidence>
<dbReference type="STRING" id="690879.TSACC_22934"/>
<evidence type="ECO:0000256" key="1">
    <source>
        <dbReference type="SAM" id="Phobius"/>
    </source>
</evidence>
<dbReference type="Proteomes" id="UP000076023">
    <property type="component" value="Unassembled WGS sequence"/>
</dbReference>
<reference evidence="3" key="1">
    <citation type="journal article" date="2017" name="Genome Announc.">
        <title>Draft Genome Sequence of Terrimicrobium sacchariphilum NM-5T, a Facultative Anaerobic Soil Bacterium of the Class Spartobacteria.</title>
        <authorList>
            <person name="Qiu Y.L."/>
            <person name="Tourlousse D.M."/>
            <person name="Matsuura N."/>
            <person name="Ohashi A."/>
            <person name="Sekiguchi Y."/>
        </authorList>
    </citation>
    <scope>NUCLEOTIDE SEQUENCE [LARGE SCALE GENOMIC DNA]</scope>
    <source>
        <strain evidence="3">NM-5</strain>
    </source>
</reference>
<protein>
    <recommendedName>
        <fullName evidence="4">DUF1440 domain-containing protein</fullName>
    </recommendedName>
</protein>
<comment type="caution">
    <text evidence="2">The sequence shown here is derived from an EMBL/GenBank/DDBJ whole genome shotgun (WGS) entry which is preliminary data.</text>
</comment>
<dbReference type="Gene3D" id="1.10.287.70">
    <property type="match status" value="1"/>
</dbReference>
<proteinExistence type="predicted"/>
<keyword evidence="1" id="KW-1133">Transmembrane helix</keyword>
<feature type="transmembrane region" description="Helical" evidence="1">
    <location>
        <begin position="200"/>
        <end position="219"/>
    </location>
</feature>
<name>A0A146GA37_TERSA</name>
<dbReference type="OrthoDB" id="184334at2"/>
<dbReference type="AlphaFoldDB" id="A0A146GA37"/>
<sequence>MQQHPHHDPDTIELPTPTAWPIVSAFGLTLLVAGLVTNLLVSAVGFLVGLLGTVGWFSDVFPHPKHEPVPVNPDRARPAPIRTQGRVVQMLKQGNIPHRAHVPTEFHPYRVGVIGGLAGGLVMAVLACIWGVVFEKSLWYPINLMAATGVPELGASSLKALHDFSAAGLIVGTIAHVTLSILVGLLYAVLVPMFPRKSEFVLGALVGPLLWTALVWSTLHWVSPMLSQGINWPWFVFCQIAFGAVCGWVVFKSGKMATMQSWSLAQKMGVESQHRDEESH</sequence>
<dbReference type="EMBL" id="BDCO01000002">
    <property type="protein sequence ID" value="GAT34509.1"/>
    <property type="molecule type" value="Genomic_DNA"/>
</dbReference>
<feature type="transmembrane region" description="Helical" evidence="1">
    <location>
        <begin position="111"/>
        <end position="133"/>
    </location>
</feature>
<gene>
    <name evidence="2" type="ORF">TSACC_22934</name>
</gene>
<feature type="transmembrane region" description="Helical" evidence="1">
    <location>
        <begin position="166"/>
        <end position="188"/>
    </location>
</feature>
<evidence type="ECO:0008006" key="4">
    <source>
        <dbReference type="Google" id="ProtNLM"/>
    </source>
</evidence>
<feature type="transmembrane region" description="Helical" evidence="1">
    <location>
        <begin position="20"/>
        <end position="48"/>
    </location>
</feature>
<keyword evidence="3" id="KW-1185">Reference proteome</keyword>
<keyword evidence="1" id="KW-0812">Transmembrane</keyword>
<dbReference type="InParanoid" id="A0A146GA37"/>
<evidence type="ECO:0000313" key="3">
    <source>
        <dbReference type="Proteomes" id="UP000076023"/>
    </source>
</evidence>
<feature type="transmembrane region" description="Helical" evidence="1">
    <location>
        <begin position="231"/>
        <end position="251"/>
    </location>
</feature>
<organism evidence="2 3">
    <name type="scientific">Terrimicrobium sacchariphilum</name>
    <dbReference type="NCBI Taxonomy" id="690879"/>
    <lineage>
        <taxon>Bacteria</taxon>
        <taxon>Pseudomonadati</taxon>
        <taxon>Verrucomicrobiota</taxon>
        <taxon>Terrimicrobiia</taxon>
        <taxon>Terrimicrobiales</taxon>
        <taxon>Terrimicrobiaceae</taxon>
        <taxon>Terrimicrobium</taxon>
    </lineage>
</organism>